<dbReference type="RefSeq" id="WP_163687121.1">
    <property type="nucleotide sequence ID" value="NZ_AP022608.1"/>
</dbReference>
<dbReference type="KEGG" id="mgad:MGAD_29520"/>
<accession>A0A7I7WPI7</accession>
<gene>
    <name evidence="1" type="ORF">MGAD_29520</name>
</gene>
<name>A0A7I7WPI7_MYCGU</name>
<protein>
    <submittedName>
        <fullName evidence="1">Uncharacterized protein</fullName>
    </submittedName>
</protein>
<sequence length="87" mass="9918">MTDEMPDYASQVKRWTEVTKLVAAGSWEGIRCPQNGDADLVIDKRLWVAAGDVADRRHEYWIHCPGCGAEIIFHSRDDYEPQLPESN</sequence>
<organism evidence="1 2">
    <name type="scientific">Mycolicibacterium gadium</name>
    <name type="common">Mycobacterium gadium</name>
    <dbReference type="NCBI Taxonomy" id="1794"/>
    <lineage>
        <taxon>Bacteria</taxon>
        <taxon>Bacillati</taxon>
        <taxon>Actinomycetota</taxon>
        <taxon>Actinomycetes</taxon>
        <taxon>Mycobacteriales</taxon>
        <taxon>Mycobacteriaceae</taxon>
        <taxon>Mycolicibacterium</taxon>
    </lineage>
</organism>
<reference evidence="1 2" key="1">
    <citation type="journal article" date="2019" name="Emerg. Microbes Infect.">
        <title>Comprehensive subspecies identification of 175 nontuberculous mycobacteria species based on 7547 genomic profiles.</title>
        <authorList>
            <person name="Matsumoto Y."/>
            <person name="Kinjo T."/>
            <person name="Motooka D."/>
            <person name="Nabeya D."/>
            <person name="Jung N."/>
            <person name="Uechi K."/>
            <person name="Horii T."/>
            <person name="Iida T."/>
            <person name="Fujita J."/>
            <person name="Nakamura S."/>
        </authorList>
    </citation>
    <scope>NUCLEOTIDE SEQUENCE [LARGE SCALE GENOMIC DNA]</scope>
    <source>
        <strain evidence="1 2">JCM 12688</strain>
    </source>
</reference>
<proteinExistence type="predicted"/>
<dbReference type="AlphaFoldDB" id="A0A7I7WPI7"/>
<dbReference type="Proteomes" id="UP000466187">
    <property type="component" value="Chromosome"/>
</dbReference>
<dbReference type="EMBL" id="AP022608">
    <property type="protein sequence ID" value="BBZ18617.1"/>
    <property type="molecule type" value="Genomic_DNA"/>
</dbReference>
<evidence type="ECO:0000313" key="1">
    <source>
        <dbReference type="EMBL" id="BBZ18617.1"/>
    </source>
</evidence>
<evidence type="ECO:0000313" key="2">
    <source>
        <dbReference type="Proteomes" id="UP000466187"/>
    </source>
</evidence>